<accession>A0A812MLC8</accession>
<gene>
    <name evidence="2" type="ORF">SPIL2461_LOCUS5744</name>
</gene>
<feature type="compositionally biased region" description="Low complexity" evidence="1">
    <location>
        <begin position="28"/>
        <end position="44"/>
    </location>
</feature>
<feature type="region of interest" description="Disordered" evidence="1">
    <location>
        <begin position="1"/>
        <end position="54"/>
    </location>
</feature>
<evidence type="ECO:0000313" key="3">
    <source>
        <dbReference type="Proteomes" id="UP000649617"/>
    </source>
</evidence>
<sequence>MTPGQVAEQQQRGPPKLGSFATLEGPCSPAALRAAADSLAASPPQGLNRQELQRLEDAPKRIVEAREAIAEANANKQGPRLFGAVRKYLEASRSLLVGSS</sequence>
<dbReference type="EMBL" id="CAJNIZ010008301">
    <property type="protein sequence ID" value="CAE7266024.1"/>
    <property type="molecule type" value="Genomic_DNA"/>
</dbReference>
<name>A0A812MLC8_SYMPI</name>
<dbReference type="Proteomes" id="UP000649617">
    <property type="component" value="Unassembled WGS sequence"/>
</dbReference>
<organism evidence="2 3">
    <name type="scientific">Symbiodinium pilosum</name>
    <name type="common">Dinoflagellate</name>
    <dbReference type="NCBI Taxonomy" id="2952"/>
    <lineage>
        <taxon>Eukaryota</taxon>
        <taxon>Sar</taxon>
        <taxon>Alveolata</taxon>
        <taxon>Dinophyceae</taxon>
        <taxon>Suessiales</taxon>
        <taxon>Symbiodiniaceae</taxon>
        <taxon>Symbiodinium</taxon>
    </lineage>
</organism>
<proteinExistence type="predicted"/>
<evidence type="ECO:0000313" key="2">
    <source>
        <dbReference type="EMBL" id="CAE7266024.1"/>
    </source>
</evidence>
<keyword evidence="3" id="KW-1185">Reference proteome</keyword>
<evidence type="ECO:0000256" key="1">
    <source>
        <dbReference type="SAM" id="MobiDB-lite"/>
    </source>
</evidence>
<protein>
    <submittedName>
        <fullName evidence="2">Uncharacterized protein</fullName>
    </submittedName>
</protein>
<dbReference type="AlphaFoldDB" id="A0A812MLC8"/>
<comment type="caution">
    <text evidence="2">The sequence shown here is derived from an EMBL/GenBank/DDBJ whole genome shotgun (WGS) entry which is preliminary data.</text>
</comment>
<reference evidence="2" key="1">
    <citation type="submission" date="2021-02" db="EMBL/GenBank/DDBJ databases">
        <authorList>
            <person name="Dougan E. K."/>
            <person name="Rhodes N."/>
            <person name="Thang M."/>
            <person name="Chan C."/>
        </authorList>
    </citation>
    <scope>NUCLEOTIDE SEQUENCE</scope>
</reference>